<comment type="caution">
    <text evidence="3">The sequence shown here is derived from an EMBL/GenBank/DDBJ whole genome shotgun (WGS) entry which is preliminary data.</text>
</comment>
<dbReference type="SUPFAM" id="SSF56655">
    <property type="entry name" value="Carbohydrate phosphatase"/>
    <property type="match status" value="1"/>
</dbReference>
<dbReference type="GO" id="GO:0046872">
    <property type="term" value="F:metal ion binding"/>
    <property type="evidence" value="ECO:0007669"/>
    <property type="project" value="UniProtKB-KW"/>
</dbReference>
<dbReference type="Gene3D" id="3.30.540.10">
    <property type="entry name" value="Fructose-1,6-Bisphosphatase, subunit A, domain 1"/>
    <property type="match status" value="1"/>
</dbReference>
<dbReference type="GO" id="GO:0008934">
    <property type="term" value="F:inositol monophosphate 1-phosphatase activity"/>
    <property type="evidence" value="ECO:0007669"/>
    <property type="project" value="TreeGrafter"/>
</dbReference>
<feature type="binding site" evidence="2">
    <location>
        <position position="84"/>
    </location>
    <ligand>
        <name>Mg(2+)</name>
        <dbReference type="ChEBI" id="CHEBI:18420"/>
        <label>1</label>
        <note>catalytic</note>
    </ligand>
</feature>
<dbReference type="PANTHER" id="PTHR20854">
    <property type="entry name" value="INOSITOL MONOPHOSPHATASE"/>
    <property type="match status" value="1"/>
</dbReference>
<dbReference type="EMBL" id="NTJZ01000001">
    <property type="protein sequence ID" value="PDH35462.1"/>
    <property type="molecule type" value="Genomic_DNA"/>
</dbReference>
<sequence length="259" mass="27810">MHPMVNIALRAARDASEALIQTSARLDRISVVNGDPLNFISSADQDSEATLIYHLQKAYPKHSFQSRVSETIIGDAGEPTWLIDPLVGSFDFSRGSQNYGITIACQVGGIITHAILVIPGLSEEFVSTRGTGAQLNNQRIRVVDDGKFEDPLIAIEVDSDSPKQLGRIVTAMKTGGALVRMTGNSAIDMAYTAAGRISGGWCFNRSSLSHLALSLILTEAGALIGNETGSPQINNATELIFASPRTFKALVKLRQSLRL</sequence>
<evidence type="ECO:0000256" key="1">
    <source>
        <dbReference type="ARBA" id="ARBA00009759"/>
    </source>
</evidence>
<dbReference type="GO" id="GO:0007165">
    <property type="term" value="P:signal transduction"/>
    <property type="evidence" value="ECO:0007669"/>
    <property type="project" value="TreeGrafter"/>
</dbReference>
<keyword evidence="2" id="KW-0479">Metal-binding</keyword>
<evidence type="ECO:0008006" key="5">
    <source>
        <dbReference type="Google" id="ProtNLM"/>
    </source>
</evidence>
<dbReference type="InterPro" id="IPR000760">
    <property type="entry name" value="Inositol_monophosphatase-like"/>
</dbReference>
<accession>A0A2A5WGB3</accession>
<evidence type="ECO:0000256" key="2">
    <source>
        <dbReference type="PIRSR" id="PIRSR600760-2"/>
    </source>
</evidence>
<proteinExistence type="inferred from homology"/>
<organism evidence="3 4">
    <name type="scientific">OM182 bacterium MED-G28</name>
    <dbReference type="NCBI Taxonomy" id="1986256"/>
    <lineage>
        <taxon>Bacteria</taxon>
        <taxon>Pseudomonadati</taxon>
        <taxon>Pseudomonadota</taxon>
        <taxon>Gammaproteobacteria</taxon>
        <taxon>OMG group</taxon>
        <taxon>OM182 clade</taxon>
    </lineage>
</organism>
<comment type="similarity">
    <text evidence="1">Belongs to the inositol monophosphatase superfamily.</text>
</comment>
<dbReference type="Pfam" id="PF00459">
    <property type="entry name" value="Inositol_P"/>
    <property type="match status" value="1"/>
</dbReference>
<evidence type="ECO:0000313" key="3">
    <source>
        <dbReference type="EMBL" id="PDH35462.1"/>
    </source>
</evidence>
<comment type="cofactor">
    <cofactor evidence="2">
        <name>Mg(2+)</name>
        <dbReference type="ChEBI" id="CHEBI:18420"/>
    </cofactor>
</comment>
<dbReference type="PANTHER" id="PTHR20854:SF4">
    <property type="entry name" value="INOSITOL-1-MONOPHOSPHATASE-RELATED"/>
    <property type="match status" value="1"/>
</dbReference>
<protein>
    <recommendedName>
        <fullName evidence="5">Inositol monophosphatase</fullName>
    </recommendedName>
</protein>
<dbReference type="AlphaFoldDB" id="A0A2A5WGB3"/>
<gene>
    <name evidence="3" type="ORF">CNF02_01785</name>
</gene>
<dbReference type="GO" id="GO:0006020">
    <property type="term" value="P:inositol metabolic process"/>
    <property type="evidence" value="ECO:0007669"/>
    <property type="project" value="TreeGrafter"/>
</dbReference>
<dbReference type="Proteomes" id="UP000219329">
    <property type="component" value="Unassembled WGS sequence"/>
</dbReference>
<reference evidence="3 4" key="1">
    <citation type="submission" date="2017-08" db="EMBL/GenBank/DDBJ databases">
        <title>Fine stratification of microbial communities through a metagenomic profile of the photic zone.</title>
        <authorList>
            <person name="Haro-Moreno J.M."/>
            <person name="Lopez-Perez M."/>
            <person name="De La Torre J."/>
            <person name="Picazo A."/>
            <person name="Camacho A."/>
            <person name="Rodriguez-Valera F."/>
        </authorList>
    </citation>
    <scope>NUCLEOTIDE SEQUENCE [LARGE SCALE GENOMIC DNA]</scope>
    <source>
        <strain evidence="3">MED-G28</strain>
    </source>
</reference>
<feature type="binding site" evidence="2">
    <location>
        <position position="86"/>
    </location>
    <ligand>
        <name>Mg(2+)</name>
        <dbReference type="ChEBI" id="CHEBI:18420"/>
        <label>1</label>
        <note>catalytic</note>
    </ligand>
</feature>
<dbReference type="Gene3D" id="3.40.190.80">
    <property type="match status" value="1"/>
</dbReference>
<dbReference type="PRINTS" id="PR00377">
    <property type="entry name" value="IMPHPHTASES"/>
</dbReference>
<keyword evidence="2" id="KW-0460">Magnesium</keyword>
<evidence type="ECO:0000313" key="4">
    <source>
        <dbReference type="Proteomes" id="UP000219329"/>
    </source>
</evidence>
<name>A0A2A5WGB3_9GAMM</name>